<evidence type="ECO:0000256" key="1">
    <source>
        <dbReference type="SAM" id="Coils"/>
    </source>
</evidence>
<dbReference type="RefSeq" id="WP_161432258.1">
    <property type="nucleotide sequence ID" value="NZ_WUTT01000001.1"/>
</dbReference>
<organism evidence="3 4">
    <name type="scientific">Halomonas alimentaria</name>
    <dbReference type="NCBI Taxonomy" id="147248"/>
    <lineage>
        <taxon>Bacteria</taxon>
        <taxon>Pseudomonadati</taxon>
        <taxon>Pseudomonadota</taxon>
        <taxon>Gammaproteobacteria</taxon>
        <taxon>Oceanospirillales</taxon>
        <taxon>Halomonadaceae</taxon>
        <taxon>Halomonas</taxon>
    </lineage>
</organism>
<gene>
    <name evidence="3" type="primary">brxC</name>
    <name evidence="3" type="ORF">GRB96_11420</name>
</gene>
<name>A0A7X4W664_9GAMM</name>
<feature type="coiled-coil region" evidence="1">
    <location>
        <begin position="1131"/>
        <end position="1174"/>
    </location>
</feature>
<proteinExistence type="predicted"/>
<evidence type="ECO:0000259" key="2">
    <source>
        <dbReference type="Pfam" id="PF25791"/>
    </source>
</evidence>
<feature type="domain" description="Probable ATP-binding protein BrxC winged helix-turn-helix" evidence="2">
    <location>
        <begin position="806"/>
        <end position="885"/>
    </location>
</feature>
<keyword evidence="1" id="KW-0175">Coiled coil</keyword>
<evidence type="ECO:0000313" key="3">
    <source>
        <dbReference type="EMBL" id="NAW35024.1"/>
    </source>
</evidence>
<dbReference type="InterPro" id="IPR058038">
    <property type="entry name" value="BREX_BrxC_wHTH"/>
</dbReference>
<accession>A0A7X4W664</accession>
<dbReference type="EMBL" id="WUTT01000001">
    <property type="protein sequence ID" value="NAW35024.1"/>
    <property type="molecule type" value="Genomic_DNA"/>
</dbReference>
<dbReference type="AlphaFoldDB" id="A0A7X4W664"/>
<dbReference type="InterPro" id="IPR047679">
    <property type="entry name" value="BREX_BrxC"/>
</dbReference>
<keyword evidence="4" id="KW-1185">Reference proteome</keyword>
<dbReference type="Pfam" id="PF25791">
    <property type="entry name" value="WHD_BREX_BrxC"/>
    <property type="match status" value="1"/>
</dbReference>
<sequence>MEIKQLFDPSRDIYRSIEKVIAYGVSQEERLRKEISEYVVTDAIDEQFNQLLTKMQVAMEAGGENEVGVWVSGFYGSGKSSFTKYLGLAFDDSVTIDGVPFRQHLQDRLKNTTTRQLLSTVAKRFPAAVLMLDLATEQVSGATMEEVSSVLYYKVLQWAGYSRNLKVASLERRLKQEGRYEEFLTLFEEKTGGEAWRDYRNDELVVDSLIPEIAHELYPSLFTTPASFNTATSEVIRFENDRVQEMLDIVREHSGKEHVIFIVDEVGQYVGARQPLILNLDGLAKNIKAQGNGKVWLIGTGQQTLTEDDPRASLNSPELFKLKDRFPISIDLEADDIKEICYTRLLGKSPDGAKQLGELFDQYGQALRHNTKLEDARAYGADFDRQTFIDLYPFLPAHFDILLHLLGALARSTGGIGLRSAIKVIQDILIEGDGKRIPVADQPVGWLATTVTLYDALEKDIERAFPNWHKAVNTVTKIRYRDAELPQRIAKTVAVLQILGNLPITRRNVASLIHSEVASGSQAEEINAAIEELIGDSIVPFGEQDGFLCFFSEKLNDIEQERTQIPLRGVEMKRILNRALEEVFSPLPSTQLHGSLSVQTGLKTQGPEGLPTSLAGDRHPIQTVVELVEPTDYDAARSRLQDDSRVKANENLIYLVGRKSPELDDLTADIYRCQEIDAKFRHDPDQEVRDYCRAQVERASRLGADLQRLIKRSLVQGSFIFRGQTTAVESLASELPEAARKQLAGVAGQVFSRYGEAPERVQSDLAERFLRVGNLSGITTKLDPLGLVTQQGGQPGINTDHRALVSIRDHIDRVGMVEGKSLSSRFSDAPYGWSQDTLRYLVAAMLVGGVIKLKVSGREVTVNGQQAIEALKSNNAFKNVGISLREDRPSMDMLALASKRLTELSGDMVVPLEDAISKAATKLFPQLQQRYASLSGRLQALGLPGDERLEAMGRDMADILLTDGSDAPQRLGRQESSLYDNLTWAAELKKALEQGLEDTLKELRALAQAIEGLPGSGIPGELKAELAEPLKEIATRLASEEAYRSASDFNTRLTELRSQVRQATERMQEQQQQRLRQAEQELARVPEWPELTNQEQQDLLGRLDALALEASTDIEGLKRLVNRDYELQAELASLKEHIERVGRERQQERIREEQKELEEEQEGCQENKKVLTRRFKTRSRITSLDTLDAMIRELQKLRGELEYAHAFELDVAFDEAPENRDKE</sequence>
<dbReference type="Proteomes" id="UP000487929">
    <property type="component" value="Unassembled WGS sequence"/>
</dbReference>
<dbReference type="NCBIfam" id="NF033441">
    <property type="entry name" value="BREX_BrxC"/>
    <property type="match status" value="1"/>
</dbReference>
<protein>
    <submittedName>
        <fullName evidence="3">BREX system P-loop protein BrxC</fullName>
    </submittedName>
</protein>
<evidence type="ECO:0000313" key="4">
    <source>
        <dbReference type="Proteomes" id="UP000487929"/>
    </source>
</evidence>
<comment type="caution">
    <text evidence="3">The sequence shown here is derived from an EMBL/GenBank/DDBJ whole genome shotgun (WGS) entry which is preliminary data.</text>
</comment>
<feature type="coiled-coil region" evidence="1">
    <location>
        <begin position="1046"/>
        <end position="1081"/>
    </location>
</feature>
<dbReference type="OrthoDB" id="3201900at2"/>
<reference evidence="3 4" key="1">
    <citation type="submission" date="2019-12" db="EMBL/GenBank/DDBJ databases">
        <title>Draft genome sequencing of Halomonas alimentaria DSM 15356.</title>
        <authorList>
            <person name="Pandiyan K."/>
            <person name="Kushwaha P."/>
            <person name="Gowdham M."/>
            <person name="Chakdar H."/>
            <person name="Singh A."/>
            <person name="Kumar M."/>
            <person name="Saxena A.K."/>
        </authorList>
    </citation>
    <scope>NUCLEOTIDE SEQUENCE [LARGE SCALE GENOMIC DNA]</scope>
    <source>
        <strain evidence="3 4">DSM 15356</strain>
    </source>
</reference>